<sequence>MHGFPSSNVCSRRLPKLVKQKINQSRCFCRGVNILQSSAMDKGMYLNLGLILGQL</sequence>
<keyword evidence="2" id="KW-1185">Reference proteome</keyword>
<name>A0A9P0NQR1_ACAOB</name>
<dbReference type="EMBL" id="CAKOFQ010006658">
    <property type="protein sequence ID" value="CAH1955164.1"/>
    <property type="molecule type" value="Genomic_DNA"/>
</dbReference>
<evidence type="ECO:0000313" key="2">
    <source>
        <dbReference type="Proteomes" id="UP001152888"/>
    </source>
</evidence>
<evidence type="ECO:0000313" key="1">
    <source>
        <dbReference type="EMBL" id="CAH1955164.1"/>
    </source>
</evidence>
<accession>A0A9P0NQR1</accession>
<reference evidence="1" key="1">
    <citation type="submission" date="2022-03" db="EMBL/GenBank/DDBJ databases">
        <authorList>
            <person name="Sayadi A."/>
        </authorList>
    </citation>
    <scope>NUCLEOTIDE SEQUENCE</scope>
</reference>
<gene>
    <name evidence="1" type="ORF">ACAOBT_LOCUS943</name>
</gene>
<dbReference type="AlphaFoldDB" id="A0A9P0NQR1"/>
<organism evidence="1 2">
    <name type="scientific">Acanthoscelides obtectus</name>
    <name type="common">Bean weevil</name>
    <name type="synonym">Bruchus obtectus</name>
    <dbReference type="NCBI Taxonomy" id="200917"/>
    <lineage>
        <taxon>Eukaryota</taxon>
        <taxon>Metazoa</taxon>
        <taxon>Ecdysozoa</taxon>
        <taxon>Arthropoda</taxon>
        <taxon>Hexapoda</taxon>
        <taxon>Insecta</taxon>
        <taxon>Pterygota</taxon>
        <taxon>Neoptera</taxon>
        <taxon>Endopterygota</taxon>
        <taxon>Coleoptera</taxon>
        <taxon>Polyphaga</taxon>
        <taxon>Cucujiformia</taxon>
        <taxon>Chrysomeloidea</taxon>
        <taxon>Chrysomelidae</taxon>
        <taxon>Bruchinae</taxon>
        <taxon>Bruchini</taxon>
        <taxon>Acanthoscelides</taxon>
    </lineage>
</organism>
<protein>
    <submittedName>
        <fullName evidence="1">Uncharacterized protein</fullName>
    </submittedName>
</protein>
<comment type="caution">
    <text evidence="1">The sequence shown here is derived from an EMBL/GenBank/DDBJ whole genome shotgun (WGS) entry which is preliminary data.</text>
</comment>
<dbReference type="Proteomes" id="UP001152888">
    <property type="component" value="Unassembled WGS sequence"/>
</dbReference>
<proteinExistence type="predicted"/>